<evidence type="ECO:0000313" key="1">
    <source>
        <dbReference type="EMBL" id="DAF86792.1"/>
    </source>
</evidence>
<dbReference type="NCBIfam" id="TIGR01563">
    <property type="entry name" value="gp16_SPP1"/>
    <property type="match status" value="1"/>
</dbReference>
<dbReference type="EMBL" id="BK015953">
    <property type="protein sequence ID" value="DAF86792.1"/>
    <property type="molecule type" value="Genomic_DNA"/>
</dbReference>
<sequence>MKAGQLRDRITILKREITQKPHGGEKYSWKDFITVRATVKFASGKYEETNMEYAHNQVNKVTIYYRSAIKREMRVRYNNEIYQINSINPDQSHNMMTLTIELVNE</sequence>
<dbReference type="InterPro" id="IPR038666">
    <property type="entry name" value="SSP1_head-tail_sf"/>
</dbReference>
<proteinExistence type="predicted"/>
<dbReference type="InterPro" id="IPR008767">
    <property type="entry name" value="Phage_SPP1_head-tail_adaptor"/>
</dbReference>
<dbReference type="Pfam" id="PF05521">
    <property type="entry name" value="Phage_HCP"/>
    <property type="match status" value="1"/>
</dbReference>
<protein>
    <submittedName>
        <fullName evidence="1">Putative head tail adaptor</fullName>
    </submittedName>
</protein>
<organism evidence="1">
    <name type="scientific">Siphoviridae sp. ctvuW5</name>
    <dbReference type="NCBI Taxonomy" id="2825725"/>
    <lineage>
        <taxon>Viruses</taxon>
        <taxon>Duplodnaviria</taxon>
        <taxon>Heunggongvirae</taxon>
        <taxon>Uroviricota</taxon>
        <taxon>Caudoviricetes</taxon>
    </lineage>
</organism>
<dbReference type="Gene3D" id="2.40.10.270">
    <property type="entry name" value="Bacteriophage SPP1 head-tail adaptor protein"/>
    <property type="match status" value="1"/>
</dbReference>
<name>A0A8S5TX71_9CAUD</name>
<reference evidence="1" key="1">
    <citation type="journal article" date="2021" name="Proc. Natl. Acad. Sci. U.S.A.">
        <title>A Catalog of Tens of Thousands of Viruses from Human Metagenomes Reveals Hidden Associations with Chronic Diseases.</title>
        <authorList>
            <person name="Tisza M.J."/>
            <person name="Buck C.B."/>
        </authorList>
    </citation>
    <scope>NUCLEOTIDE SEQUENCE</scope>
    <source>
        <strain evidence="1">CtvuW5</strain>
    </source>
</reference>
<accession>A0A8S5TX71</accession>